<dbReference type="Gene3D" id="3.30.70.100">
    <property type="match status" value="1"/>
</dbReference>
<dbReference type="GO" id="GO:0016491">
    <property type="term" value="F:oxidoreductase activity"/>
    <property type="evidence" value="ECO:0007669"/>
    <property type="project" value="InterPro"/>
</dbReference>
<gene>
    <name evidence="1" type="ORF">C7476_12217</name>
</gene>
<dbReference type="InterPro" id="IPR011008">
    <property type="entry name" value="Dimeric_a/b-barrel"/>
</dbReference>
<dbReference type="InterPro" id="IPR009799">
    <property type="entry name" value="EthD_dom"/>
</dbReference>
<accession>A0A368YEX9</accession>
<proteinExistence type="predicted"/>
<dbReference type="SUPFAM" id="SSF54909">
    <property type="entry name" value="Dimeric alpha+beta barrel"/>
    <property type="match status" value="1"/>
</dbReference>
<dbReference type="Proteomes" id="UP000253324">
    <property type="component" value="Unassembled WGS sequence"/>
</dbReference>
<name>A0A368YEX9_9HYPH</name>
<evidence type="ECO:0000313" key="1">
    <source>
        <dbReference type="EMBL" id="RCW78705.1"/>
    </source>
</evidence>
<dbReference type="EMBL" id="QPJM01000022">
    <property type="protein sequence ID" value="RCW78705.1"/>
    <property type="molecule type" value="Genomic_DNA"/>
</dbReference>
<keyword evidence="2" id="KW-1185">Reference proteome</keyword>
<dbReference type="RefSeq" id="WP_181872587.1">
    <property type="nucleotide sequence ID" value="NZ_QPJM01000022.1"/>
</dbReference>
<evidence type="ECO:0000313" key="2">
    <source>
        <dbReference type="Proteomes" id="UP000253324"/>
    </source>
</evidence>
<reference evidence="1 2" key="1">
    <citation type="submission" date="2018-07" db="EMBL/GenBank/DDBJ databases">
        <title>Genomic Encyclopedia of Type Strains, Phase III (KMG-III): the genomes of soil and plant-associated and newly described type strains.</title>
        <authorList>
            <person name="Whitman W."/>
        </authorList>
    </citation>
    <scope>NUCLEOTIDE SEQUENCE [LARGE SCALE GENOMIC DNA]</scope>
    <source>
        <strain evidence="1 2">31-25a</strain>
    </source>
</reference>
<comment type="caution">
    <text evidence="1">The sequence shown here is derived from an EMBL/GenBank/DDBJ whole genome shotgun (WGS) entry which is preliminary data.</text>
</comment>
<organism evidence="1 2">
    <name type="scientific">Phyllobacterium bourgognense</name>
    <dbReference type="NCBI Taxonomy" id="314236"/>
    <lineage>
        <taxon>Bacteria</taxon>
        <taxon>Pseudomonadati</taxon>
        <taxon>Pseudomonadota</taxon>
        <taxon>Alphaproteobacteria</taxon>
        <taxon>Hyphomicrobiales</taxon>
        <taxon>Phyllobacteriaceae</taxon>
        <taxon>Phyllobacterium</taxon>
    </lineage>
</organism>
<sequence>MAAHLIVLYPKPKDAAEFDRAYRDEHLPYAGPRLEGASGVVTKRVVGPAFAPPPYHLISDVTFPTIEALKACAGSAGGKEALTHAASISSGGQPMLIAAVDDE</sequence>
<dbReference type="NCBIfam" id="TIGR02118">
    <property type="entry name" value="EthD family reductase"/>
    <property type="match status" value="1"/>
</dbReference>
<protein>
    <submittedName>
        <fullName evidence="1">Uncharacterized protein (TIGR02118 family)</fullName>
    </submittedName>
</protein>
<dbReference type="AlphaFoldDB" id="A0A368YEX9"/>